<dbReference type="PANTHER" id="PTHR35848:SF9">
    <property type="entry name" value="SLL1358 PROTEIN"/>
    <property type="match status" value="1"/>
</dbReference>
<evidence type="ECO:0000313" key="3">
    <source>
        <dbReference type="EMBL" id="EGD57698.1"/>
    </source>
</evidence>
<dbReference type="InterPro" id="IPR051610">
    <property type="entry name" value="GPI/OXD"/>
</dbReference>
<dbReference type="Proteomes" id="UP000004728">
    <property type="component" value="Unassembled WGS sequence"/>
</dbReference>
<dbReference type="OrthoDB" id="5290459at2"/>
<proteinExistence type="predicted"/>
<dbReference type="RefSeq" id="WP_008071023.1">
    <property type="nucleotide sequence ID" value="NZ_AQWK01000008.1"/>
</dbReference>
<sequence>MPKLDLAAIPATNRTGYPAPFDAPVQGRWYKRLAPVAGLDVLGASHVVLRPGAWSAQRHWHSGADELVIMLTGNAVLIEDDLRTPLGPGDIAAFPANVANGHHLVNESDADCSYVAISAGPDGGGVYPDIDMVWDNQGNYRHKDGTPYTAERPK</sequence>
<dbReference type="InterPro" id="IPR014710">
    <property type="entry name" value="RmlC-like_jellyroll"/>
</dbReference>
<dbReference type="InterPro" id="IPR011051">
    <property type="entry name" value="RmlC_Cupin_sf"/>
</dbReference>
<dbReference type="GO" id="GO:0046872">
    <property type="term" value="F:metal ion binding"/>
    <property type="evidence" value="ECO:0007669"/>
    <property type="project" value="UniProtKB-KW"/>
</dbReference>
<dbReference type="HOGENOM" id="CLU_139002_0_0_5"/>
<accession>F1ZC95</accession>
<dbReference type="EMBL" id="AEWJ01000054">
    <property type="protein sequence ID" value="EGD57698.1"/>
    <property type="molecule type" value="Genomic_DNA"/>
</dbReference>
<feature type="domain" description="Cupin type-2" evidence="2">
    <location>
        <begin position="46"/>
        <end position="117"/>
    </location>
</feature>
<dbReference type="Gene3D" id="2.60.120.10">
    <property type="entry name" value="Jelly Rolls"/>
    <property type="match status" value="1"/>
</dbReference>
<dbReference type="InterPro" id="IPR013096">
    <property type="entry name" value="Cupin_2"/>
</dbReference>
<dbReference type="AlphaFoldDB" id="F1ZC95"/>
<comment type="caution">
    <text evidence="3">The sequence shown here is derived from an EMBL/GenBank/DDBJ whole genome shotgun (WGS) entry which is preliminary data.</text>
</comment>
<organism evidence="3 4">
    <name type="scientific">Novosphingobium nitrogenifigens DSM 19370</name>
    <dbReference type="NCBI Taxonomy" id="983920"/>
    <lineage>
        <taxon>Bacteria</taxon>
        <taxon>Pseudomonadati</taxon>
        <taxon>Pseudomonadota</taxon>
        <taxon>Alphaproteobacteria</taxon>
        <taxon>Sphingomonadales</taxon>
        <taxon>Sphingomonadaceae</taxon>
        <taxon>Novosphingobium</taxon>
    </lineage>
</organism>
<keyword evidence="1" id="KW-0479">Metal-binding</keyword>
<dbReference type="PANTHER" id="PTHR35848">
    <property type="entry name" value="OXALATE-BINDING PROTEIN"/>
    <property type="match status" value="1"/>
</dbReference>
<dbReference type="InParanoid" id="F1ZC95"/>
<dbReference type="Pfam" id="PF07883">
    <property type="entry name" value="Cupin_2"/>
    <property type="match status" value="1"/>
</dbReference>
<keyword evidence="4" id="KW-1185">Reference proteome</keyword>
<evidence type="ECO:0000313" key="4">
    <source>
        <dbReference type="Proteomes" id="UP000004728"/>
    </source>
</evidence>
<protein>
    <recommendedName>
        <fullName evidence="2">Cupin type-2 domain-containing protein</fullName>
    </recommendedName>
</protein>
<name>F1ZC95_9SPHN</name>
<dbReference type="STRING" id="983920.Y88_3024"/>
<dbReference type="SUPFAM" id="SSF51182">
    <property type="entry name" value="RmlC-like cupins"/>
    <property type="match status" value="1"/>
</dbReference>
<reference evidence="3 4" key="1">
    <citation type="journal article" date="2012" name="J. Bacteriol.">
        <title>Draft Genome Sequence of Novosphingobium nitrogenifigens Y88T.</title>
        <authorList>
            <person name="Strabala T.J."/>
            <person name="Macdonald L."/>
            <person name="Liu V."/>
            <person name="Smit A.M."/>
        </authorList>
    </citation>
    <scope>NUCLEOTIDE SEQUENCE [LARGE SCALE GENOMIC DNA]</scope>
    <source>
        <strain evidence="3 4">DSM 19370</strain>
    </source>
</reference>
<evidence type="ECO:0000256" key="1">
    <source>
        <dbReference type="ARBA" id="ARBA00022723"/>
    </source>
</evidence>
<dbReference type="eggNOG" id="COG3837">
    <property type="taxonomic scope" value="Bacteria"/>
</dbReference>
<dbReference type="CDD" id="cd02224">
    <property type="entry name" value="cupin_SPO2919-like"/>
    <property type="match status" value="1"/>
</dbReference>
<gene>
    <name evidence="3" type="ORF">Y88_3024</name>
</gene>
<evidence type="ECO:0000259" key="2">
    <source>
        <dbReference type="Pfam" id="PF07883"/>
    </source>
</evidence>